<reference evidence="2 3" key="2">
    <citation type="submission" date="2016-08" db="EMBL/GenBank/DDBJ databases">
        <title>Pervasive Adenine N6-methylation of Active Genes in Fungi.</title>
        <authorList>
            <consortium name="DOE Joint Genome Institute"/>
            <person name="Mondo S.J."/>
            <person name="Dannebaum R.O."/>
            <person name="Kuo R.C."/>
            <person name="Labutti K."/>
            <person name="Haridas S."/>
            <person name="Kuo A."/>
            <person name="Salamov A."/>
            <person name="Ahrendt S.R."/>
            <person name="Lipzen A."/>
            <person name="Sullivan W."/>
            <person name="Andreopoulos W.B."/>
            <person name="Clum A."/>
            <person name="Lindquist E."/>
            <person name="Daum C."/>
            <person name="Ramamoorthy G.K."/>
            <person name="Gryganskyi A."/>
            <person name="Culley D."/>
            <person name="Magnuson J.K."/>
            <person name="James T.Y."/>
            <person name="O'Malley M.A."/>
            <person name="Stajich J.E."/>
            <person name="Spatafora J.W."/>
            <person name="Visel A."/>
            <person name="Grigoriev I.V."/>
        </authorList>
    </citation>
    <scope>NUCLEOTIDE SEQUENCE [LARGE SCALE GENOMIC DNA]</scope>
    <source>
        <strain evidence="2 3">S4</strain>
    </source>
</reference>
<feature type="compositionally biased region" description="Basic residues" evidence="1">
    <location>
        <begin position="69"/>
        <end position="78"/>
    </location>
</feature>
<feature type="compositionally biased region" description="Basic residues" evidence="1">
    <location>
        <begin position="90"/>
        <end position="99"/>
    </location>
</feature>
<feature type="compositionally biased region" description="Low complexity" evidence="1">
    <location>
        <begin position="79"/>
        <end position="89"/>
    </location>
</feature>
<reference evidence="2 3" key="1">
    <citation type="submission" date="2016-08" db="EMBL/GenBank/DDBJ databases">
        <title>A Parts List for Fungal Cellulosomes Revealed by Comparative Genomics.</title>
        <authorList>
            <consortium name="DOE Joint Genome Institute"/>
            <person name="Haitjema C.H."/>
            <person name="Gilmore S.P."/>
            <person name="Henske J.K."/>
            <person name="Solomon K.V."/>
            <person name="De Groot R."/>
            <person name="Kuo A."/>
            <person name="Mondo S.J."/>
            <person name="Salamov A.A."/>
            <person name="Labutti K."/>
            <person name="Zhao Z."/>
            <person name="Chiniquy J."/>
            <person name="Barry K."/>
            <person name="Brewer H.M."/>
            <person name="Purvine S.O."/>
            <person name="Wright A.T."/>
            <person name="Boxma B."/>
            <person name="Van Alen T."/>
            <person name="Hackstein J.H."/>
            <person name="Baker S.E."/>
            <person name="Grigoriev I.V."/>
            <person name="O'Malley M.A."/>
        </authorList>
    </citation>
    <scope>NUCLEOTIDE SEQUENCE [LARGE SCALE GENOMIC DNA]</scope>
    <source>
        <strain evidence="2 3">S4</strain>
    </source>
</reference>
<gene>
    <name evidence="2" type="ORF">BCR32DRAFT_280282</name>
</gene>
<feature type="compositionally biased region" description="Basic and acidic residues" evidence="1">
    <location>
        <begin position="35"/>
        <end position="45"/>
    </location>
</feature>
<protein>
    <submittedName>
        <fullName evidence="2">Uncharacterized protein</fullName>
    </submittedName>
</protein>
<evidence type="ECO:0000313" key="2">
    <source>
        <dbReference type="EMBL" id="ORX80781.1"/>
    </source>
</evidence>
<feature type="compositionally biased region" description="Polar residues" evidence="1">
    <location>
        <begin position="1"/>
        <end position="33"/>
    </location>
</feature>
<name>A0A1Y1X4N5_9FUNG</name>
<accession>A0A1Y1X4N5</accession>
<evidence type="ECO:0000313" key="3">
    <source>
        <dbReference type="Proteomes" id="UP000193944"/>
    </source>
</evidence>
<sequence>MSENKILSSEFSNTESGSITDNSGENSELVTSSEDIDKGMAKENNKFNSNLKAATDKNLIKNENNNNNKNKKYRRKQKNQNNRMNNSSHKNPKFSKRSF</sequence>
<feature type="region of interest" description="Disordered" evidence="1">
    <location>
        <begin position="1"/>
        <end position="99"/>
    </location>
</feature>
<proteinExistence type="predicted"/>
<organism evidence="2 3">
    <name type="scientific">Anaeromyces robustus</name>
    <dbReference type="NCBI Taxonomy" id="1754192"/>
    <lineage>
        <taxon>Eukaryota</taxon>
        <taxon>Fungi</taxon>
        <taxon>Fungi incertae sedis</taxon>
        <taxon>Chytridiomycota</taxon>
        <taxon>Chytridiomycota incertae sedis</taxon>
        <taxon>Neocallimastigomycetes</taxon>
        <taxon>Neocallimastigales</taxon>
        <taxon>Neocallimastigaceae</taxon>
        <taxon>Anaeromyces</taxon>
    </lineage>
</organism>
<keyword evidence="3" id="KW-1185">Reference proteome</keyword>
<dbReference type="EMBL" id="MCFG01000136">
    <property type="protein sequence ID" value="ORX80781.1"/>
    <property type="molecule type" value="Genomic_DNA"/>
</dbReference>
<comment type="caution">
    <text evidence="2">The sequence shown here is derived from an EMBL/GenBank/DDBJ whole genome shotgun (WGS) entry which is preliminary data.</text>
</comment>
<dbReference type="AlphaFoldDB" id="A0A1Y1X4N5"/>
<dbReference type="Proteomes" id="UP000193944">
    <property type="component" value="Unassembled WGS sequence"/>
</dbReference>
<evidence type="ECO:0000256" key="1">
    <source>
        <dbReference type="SAM" id="MobiDB-lite"/>
    </source>
</evidence>